<reference evidence="10" key="1">
    <citation type="submission" date="2014-11" db="EMBL/GenBank/DDBJ databases">
        <title>Genome sequencing of Roseivirga sp. D-25.</title>
        <authorList>
            <person name="Selvaratnam C."/>
            <person name="Thevarajoo S."/>
            <person name="Goh K.M."/>
            <person name="Eee R."/>
            <person name="Chan K.-G."/>
            <person name="Chong C.S."/>
        </authorList>
    </citation>
    <scope>NUCLEOTIDE SEQUENCE [LARGE SCALE GENOMIC DNA]</scope>
    <source>
        <strain evidence="10">D-25</strain>
    </source>
</reference>
<evidence type="ECO:0000256" key="3">
    <source>
        <dbReference type="ARBA" id="ARBA00022452"/>
    </source>
</evidence>
<dbReference type="SUPFAM" id="SSF56935">
    <property type="entry name" value="Porins"/>
    <property type="match status" value="1"/>
</dbReference>
<dbReference type="EMBL" id="JSVA01000007">
    <property type="protein sequence ID" value="KOF03494.1"/>
    <property type="molecule type" value="Genomic_DNA"/>
</dbReference>
<evidence type="ECO:0000256" key="4">
    <source>
        <dbReference type="ARBA" id="ARBA00022692"/>
    </source>
</evidence>
<dbReference type="Proteomes" id="UP000036908">
    <property type="component" value="Unassembled WGS sequence"/>
</dbReference>
<dbReference type="GO" id="GO:0015483">
    <property type="term" value="F:long-chain fatty acid transporting porin activity"/>
    <property type="evidence" value="ECO:0007669"/>
    <property type="project" value="TreeGrafter"/>
</dbReference>
<dbReference type="PANTHER" id="PTHR35093">
    <property type="entry name" value="OUTER MEMBRANE PROTEIN NMB0088-RELATED"/>
    <property type="match status" value="1"/>
</dbReference>
<dbReference type="GO" id="GO:0009279">
    <property type="term" value="C:cell outer membrane"/>
    <property type="evidence" value="ECO:0007669"/>
    <property type="project" value="UniProtKB-SubCell"/>
</dbReference>
<dbReference type="RefSeq" id="WP_053222859.1">
    <property type="nucleotide sequence ID" value="NZ_JSVA01000007.1"/>
</dbReference>
<comment type="subcellular location">
    <subcellularLocation>
        <location evidence="1">Cell outer membrane</location>
        <topology evidence="1">Multi-pass membrane protein</topology>
    </subcellularLocation>
</comment>
<proteinExistence type="inferred from homology"/>
<keyword evidence="5 8" id="KW-0732">Signal</keyword>
<dbReference type="InterPro" id="IPR005017">
    <property type="entry name" value="OMPP1/FadL/TodX"/>
</dbReference>
<name>A0A0L8AMC6_9BACT</name>
<evidence type="ECO:0008006" key="11">
    <source>
        <dbReference type="Google" id="ProtNLM"/>
    </source>
</evidence>
<accession>A0A0L8AMC6</accession>
<evidence type="ECO:0000313" key="9">
    <source>
        <dbReference type="EMBL" id="KOF03494.1"/>
    </source>
</evidence>
<feature type="chain" id="PRO_5005580274" description="Aromatic hydrocarbon degradation membrane protein" evidence="8">
    <location>
        <begin position="24"/>
        <end position="512"/>
    </location>
</feature>
<evidence type="ECO:0000256" key="1">
    <source>
        <dbReference type="ARBA" id="ARBA00004571"/>
    </source>
</evidence>
<comment type="similarity">
    <text evidence="2">Belongs to the OmpP1/FadL family.</text>
</comment>
<keyword evidence="10" id="KW-1185">Reference proteome</keyword>
<keyword evidence="3" id="KW-1134">Transmembrane beta strand</keyword>
<evidence type="ECO:0000313" key="10">
    <source>
        <dbReference type="Proteomes" id="UP000036908"/>
    </source>
</evidence>
<evidence type="ECO:0000256" key="8">
    <source>
        <dbReference type="SAM" id="SignalP"/>
    </source>
</evidence>
<dbReference type="PANTHER" id="PTHR35093:SF8">
    <property type="entry name" value="OUTER MEMBRANE PROTEIN NMB0088-RELATED"/>
    <property type="match status" value="1"/>
</dbReference>
<feature type="signal peptide" evidence="8">
    <location>
        <begin position="1"/>
        <end position="23"/>
    </location>
</feature>
<dbReference type="OrthoDB" id="9765571at2"/>
<dbReference type="AlphaFoldDB" id="A0A0L8AMC6"/>
<dbReference type="Gene3D" id="2.40.160.60">
    <property type="entry name" value="Outer membrane protein transport protein (OMPP1/FadL/TodX)"/>
    <property type="match status" value="1"/>
</dbReference>
<keyword evidence="4" id="KW-0812">Transmembrane</keyword>
<sequence>MKLGIKLIMISLGVVCLFQTSQAQIQQGSFGYYNDALRYSQLQNFGTARFSALAGSGSALGGDISSAIYNPAGLGVFNRSQFTFTPGFSTLQTEGNSFGTINKDEATKFTIANLGVVINFNKGDLVPGTFRGGSLAVTYNRINDFNRNVLSSGFNGNNSIIDNMLQQADGFFPEELNGIAQTGYDHYIINPDPNDETLYHSPVLGFPTQTETIRTKGYTDQVNIAYGTNFDDKIYLGAGMGITSSSYTNSRIYTESFTNEPLKSFTIDERLELNGTGVNFNIGAIIRPMDALRVGLSYTSPTYNNFNEEGDNIYVSDWNNYDVSNFRDNQGNRIILEDTVLNRLETATDIFVSTFNLRTPSKLNAGLAFFFNKNGFITADIEHLNYANANISSNDFFTGPDNATIENIYNSVTNIKLGGEYRYEMFRLRLGYANYGDPYKSNFDGVELDRSRKIVSGGLGINMGKYFFDLALVNTKYDQSFRSYRMAVLEDSPLTIIKHNFTNAKLTFGLNF</sequence>
<evidence type="ECO:0000256" key="2">
    <source>
        <dbReference type="ARBA" id="ARBA00008163"/>
    </source>
</evidence>
<keyword evidence="6" id="KW-0472">Membrane</keyword>
<keyword evidence="7" id="KW-0998">Cell outer membrane</keyword>
<organism evidence="9 10">
    <name type="scientific">Roseivirga seohaensis subsp. aquiponti</name>
    <dbReference type="NCBI Taxonomy" id="1566026"/>
    <lineage>
        <taxon>Bacteria</taxon>
        <taxon>Pseudomonadati</taxon>
        <taxon>Bacteroidota</taxon>
        <taxon>Cytophagia</taxon>
        <taxon>Cytophagales</taxon>
        <taxon>Roseivirgaceae</taxon>
        <taxon>Roseivirga</taxon>
    </lineage>
</organism>
<comment type="caution">
    <text evidence="9">The sequence shown here is derived from an EMBL/GenBank/DDBJ whole genome shotgun (WGS) entry which is preliminary data.</text>
</comment>
<evidence type="ECO:0000256" key="5">
    <source>
        <dbReference type="ARBA" id="ARBA00022729"/>
    </source>
</evidence>
<evidence type="ECO:0000256" key="7">
    <source>
        <dbReference type="ARBA" id="ARBA00023237"/>
    </source>
</evidence>
<dbReference type="PATRIC" id="fig|1566026.4.peg.3092"/>
<gene>
    <name evidence="9" type="ORF">OB69_06325</name>
</gene>
<protein>
    <recommendedName>
        <fullName evidence="11">Aromatic hydrocarbon degradation membrane protein</fullName>
    </recommendedName>
</protein>
<evidence type="ECO:0000256" key="6">
    <source>
        <dbReference type="ARBA" id="ARBA00023136"/>
    </source>
</evidence>